<dbReference type="InterPro" id="IPR017853">
    <property type="entry name" value="GH"/>
</dbReference>
<evidence type="ECO:0000259" key="11">
    <source>
        <dbReference type="PROSITE" id="PS51760"/>
    </source>
</evidence>
<keyword evidence="5 9" id="KW-0378">Hydrolase</keyword>
<gene>
    <name evidence="12" type="ORF">GA0070614_0204</name>
</gene>
<dbReference type="SMART" id="SM00633">
    <property type="entry name" value="Glyco_10"/>
    <property type="match status" value="1"/>
</dbReference>
<accession>A0A1C5GPL9</accession>
<dbReference type="PRINTS" id="PR00134">
    <property type="entry name" value="GLHYDRLASE10"/>
</dbReference>
<dbReference type="SUPFAM" id="SSF51445">
    <property type="entry name" value="(Trans)glycosidases"/>
    <property type="match status" value="1"/>
</dbReference>
<evidence type="ECO:0000256" key="1">
    <source>
        <dbReference type="ARBA" id="ARBA00000681"/>
    </source>
</evidence>
<dbReference type="GO" id="GO:0045493">
    <property type="term" value="P:xylan catabolic process"/>
    <property type="evidence" value="ECO:0007669"/>
    <property type="project" value="UniProtKB-KW"/>
</dbReference>
<keyword evidence="6 9" id="KW-0119">Carbohydrate metabolism</keyword>
<keyword evidence="13" id="KW-1185">Reference proteome</keyword>
<name>A0A1C5GPL9_9ACTN</name>
<dbReference type="InterPro" id="IPR044846">
    <property type="entry name" value="GH10"/>
</dbReference>
<dbReference type="AlphaFoldDB" id="A0A1C5GPL9"/>
<dbReference type="EMBL" id="LT607753">
    <property type="protein sequence ID" value="SCG35750.1"/>
    <property type="molecule type" value="Genomic_DNA"/>
</dbReference>
<protein>
    <recommendedName>
        <fullName evidence="9">Beta-xylanase</fullName>
        <ecNumber evidence="9">3.2.1.8</ecNumber>
    </recommendedName>
</protein>
<evidence type="ECO:0000256" key="10">
    <source>
        <dbReference type="SAM" id="SignalP"/>
    </source>
</evidence>
<dbReference type="GO" id="GO:0031176">
    <property type="term" value="F:endo-1,4-beta-xylanase activity"/>
    <property type="evidence" value="ECO:0007669"/>
    <property type="project" value="UniProtKB-EC"/>
</dbReference>
<evidence type="ECO:0000256" key="9">
    <source>
        <dbReference type="RuleBase" id="RU361174"/>
    </source>
</evidence>
<reference evidence="13" key="1">
    <citation type="submission" date="2016-06" db="EMBL/GenBank/DDBJ databases">
        <authorList>
            <person name="Varghese N."/>
            <person name="Submissions Spin"/>
        </authorList>
    </citation>
    <scope>NUCLEOTIDE SEQUENCE [LARGE SCALE GENOMIC DNA]</scope>
    <source>
        <strain evidence="13">DSM 45161</strain>
    </source>
</reference>
<dbReference type="OrthoDB" id="3255194at2"/>
<evidence type="ECO:0000313" key="12">
    <source>
        <dbReference type="EMBL" id="SCG35750.1"/>
    </source>
</evidence>
<dbReference type="InterPro" id="IPR001000">
    <property type="entry name" value="GH10_dom"/>
</dbReference>
<organism evidence="12 13">
    <name type="scientific">Micromonospora coxensis</name>
    <dbReference type="NCBI Taxonomy" id="356852"/>
    <lineage>
        <taxon>Bacteria</taxon>
        <taxon>Bacillati</taxon>
        <taxon>Actinomycetota</taxon>
        <taxon>Actinomycetes</taxon>
        <taxon>Micromonosporales</taxon>
        <taxon>Micromonosporaceae</taxon>
        <taxon>Micromonospora</taxon>
    </lineage>
</organism>
<evidence type="ECO:0000256" key="5">
    <source>
        <dbReference type="ARBA" id="ARBA00022801"/>
    </source>
</evidence>
<evidence type="ECO:0000313" key="13">
    <source>
        <dbReference type="Proteomes" id="UP000198215"/>
    </source>
</evidence>
<dbReference type="RefSeq" id="WP_088974214.1">
    <property type="nucleotide sequence ID" value="NZ_LT607753.1"/>
</dbReference>
<evidence type="ECO:0000256" key="3">
    <source>
        <dbReference type="ARBA" id="ARBA00022651"/>
    </source>
</evidence>
<dbReference type="PANTHER" id="PTHR31490:SF88">
    <property type="entry name" value="BETA-XYLANASE"/>
    <property type="match status" value="1"/>
</dbReference>
<feature type="signal peptide" evidence="10">
    <location>
        <begin position="1"/>
        <end position="27"/>
    </location>
</feature>
<proteinExistence type="inferred from homology"/>
<feature type="chain" id="PRO_5008716872" description="Beta-xylanase" evidence="10">
    <location>
        <begin position="28"/>
        <end position="397"/>
    </location>
</feature>
<keyword evidence="4 10" id="KW-0732">Signal</keyword>
<comment type="catalytic activity">
    <reaction evidence="1 9">
        <text>Endohydrolysis of (1-&gt;4)-beta-D-xylosidic linkages in xylans.</text>
        <dbReference type="EC" id="3.2.1.8"/>
    </reaction>
</comment>
<dbReference type="Proteomes" id="UP000198215">
    <property type="component" value="Chromosome I"/>
</dbReference>
<keyword evidence="3 12" id="KW-0858">Xylan degradation</keyword>
<dbReference type="PANTHER" id="PTHR31490">
    <property type="entry name" value="GLYCOSYL HYDROLASE"/>
    <property type="match status" value="1"/>
</dbReference>
<sequence length="397" mass="44199">MKLRRWTAVAAVAVATAAMLNTVPATAGRPYDPTAQSLGALGQRHGLHIGTAVDMDALADPADPRYRELAASEFSSVTAENVMKWESLEPTRGSYDWGPADAFVDFARRNDQRVRGHVLVWHNQLPGWLTSGVADGSISREELRELLREHITTVVSRYRGRIWQWDVVNEAVSDPWDTPSTLHYKGFWAQHLGPGYIADAFRWARAADPKALLFYNDYNIEAFGSGDPANDKTQFVYDMAKRLLAEGVPIDGVGSQGHLGTQYGNFDTFQVAAALKRFSALGLATAFTEVDVRSRLTEGVQAGDSEEINPRLQASASNFSVLLKACLADRHCLSYTVWGFSDRHSWVPGWFDDPPEGLATLYDEQYRPKRAYQEVKADLIFAGPPYVLPRATHRPRR</sequence>
<keyword evidence="8 9" id="KW-0624">Polysaccharide degradation</keyword>
<dbReference type="Pfam" id="PF00331">
    <property type="entry name" value="Glyco_hydro_10"/>
    <property type="match status" value="1"/>
</dbReference>
<dbReference type="EC" id="3.2.1.8" evidence="9"/>
<feature type="domain" description="GH10" evidence="11">
    <location>
        <begin position="52"/>
        <end position="378"/>
    </location>
</feature>
<evidence type="ECO:0000256" key="6">
    <source>
        <dbReference type="ARBA" id="ARBA00023277"/>
    </source>
</evidence>
<dbReference type="PROSITE" id="PS51760">
    <property type="entry name" value="GH10_2"/>
    <property type="match status" value="1"/>
</dbReference>
<comment type="similarity">
    <text evidence="2 9">Belongs to the glycosyl hydrolase 10 (cellulase F) family.</text>
</comment>
<dbReference type="Gene3D" id="3.20.20.80">
    <property type="entry name" value="Glycosidases"/>
    <property type="match status" value="1"/>
</dbReference>
<evidence type="ECO:0000256" key="2">
    <source>
        <dbReference type="ARBA" id="ARBA00007495"/>
    </source>
</evidence>
<evidence type="ECO:0000256" key="7">
    <source>
        <dbReference type="ARBA" id="ARBA00023295"/>
    </source>
</evidence>
<evidence type="ECO:0000256" key="8">
    <source>
        <dbReference type="ARBA" id="ARBA00023326"/>
    </source>
</evidence>
<evidence type="ECO:0000256" key="4">
    <source>
        <dbReference type="ARBA" id="ARBA00022729"/>
    </source>
</evidence>
<keyword evidence="7 9" id="KW-0326">Glycosidase</keyword>